<dbReference type="STRING" id="1004.SAMN05661012_04355"/>
<protein>
    <submittedName>
        <fullName evidence="1">Uncharacterized protein</fullName>
    </submittedName>
</protein>
<organism evidence="1 3">
    <name type="scientific">Chitinophaga sancti</name>
    <dbReference type="NCBI Taxonomy" id="1004"/>
    <lineage>
        <taxon>Bacteria</taxon>
        <taxon>Pseudomonadati</taxon>
        <taxon>Bacteroidota</taxon>
        <taxon>Chitinophagia</taxon>
        <taxon>Chitinophagales</taxon>
        <taxon>Chitinophagaceae</taxon>
        <taxon>Chitinophaga</taxon>
    </lineage>
</organism>
<dbReference type="RefSeq" id="WP_072363345.1">
    <property type="nucleotide sequence ID" value="NZ_CP139972.1"/>
</dbReference>
<accession>A0A1K1RWK9</accession>
<evidence type="ECO:0000313" key="1">
    <source>
        <dbReference type="EMBL" id="SFW76438.1"/>
    </source>
</evidence>
<name>A0A1K1RWK9_9BACT</name>
<reference evidence="2 4" key="2">
    <citation type="submission" date="2023-11" db="EMBL/GenBank/DDBJ databases">
        <title>MicrobeMod: A computational toolkit for identifying prokaryotic methylation and restriction-modification with nanopore sequencing.</title>
        <authorList>
            <person name="Crits-Christoph A."/>
            <person name="Kang S.C."/>
            <person name="Lee H."/>
            <person name="Ostrov N."/>
        </authorList>
    </citation>
    <scope>NUCLEOTIDE SEQUENCE [LARGE SCALE GENOMIC DNA]</scope>
    <source>
        <strain evidence="2 4">ATCC 23090</strain>
    </source>
</reference>
<dbReference type="AlphaFoldDB" id="A0A1K1RWK9"/>
<dbReference type="Proteomes" id="UP000183788">
    <property type="component" value="Unassembled WGS sequence"/>
</dbReference>
<dbReference type="OrthoDB" id="622109at2"/>
<dbReference type="EMBL" id="FPIZ01000015">
    <property type="protein sequence ID" value="SFW76438.1"/>
    <property type="molecule type" value="Genomic_DNA"/>
</dbReference>
<gene>
    <name evidence="1" type="ORF">SAMN05661012_04355</name>
    <name evidence="2" type="ORF">SR876_02605</name>
</gene>
<reference evidence="1 3" key="1">
    <citation type="submission" date="2016-11" db="EMBL/GenBank/DDBJ databases">
        <authorList>
            <person name="Jaros S."/>
            <person name="Januszkiewicz K."/>
            <person name="Wedrychowicz H."/>
        </authorList>
    </citation>
    <scope>NUCLEOTIDE SEQUENCE [LARGE SCALE GENOMIC DNA]</scope>
    <source>
        <strain evidence="1 3">DSM 784</strain>
    </source>
</reference>
<evidence type="ECO:0000313" key="4">
    <source>
        <dbReference type="Proteomes" id="UP001326715"/>
    </source>
</evidence>
<dbReference type="EMBL" id="CP140154">
    <property type="protein sequence ID" value="WQG90373.1"/>
    <property type="molecule type" value="Genomic_DNA"/>
</dbReference>
<keyword evidence="4" id="KW-1185">Reference proteome</keyword>
<dbReference type="Proteomes" id="UP001326715">
    <property type="component" value="Chromosome"/>
</dbReference>
<evidence type="ECO:0000313" key="2">
    <source>
        <dbReference type="EMBL" id="WQG90373.1"/>
    </source>
</evidence>
<sequence length="483" mass="56599">MNQSLSPEKYIKTRARTLKIDRCLVNGDWNSSMFAHVIIIRKHTNGNFTFAGYLVDLLCLGVKDTFYGFNHYEEEMEELLETYGLENEMVEIEYALAHNIIFAGEELASEYHIPQHRDFVNITKYLLEEDDEKVPLIEIHTGDKDGLPHLIVTSSDANLSALACLKKFAGEGNYHYTVLGEEGLIEGGDYFGEDDEDDEDEELNDDFLDCHLWTEDDWRSFISDLTQENYSLFLQEFSYIFLMAITKPGLKERGLDITHELSIADKGVDWNENGEENEYIKTPEEGVAIEKIYNQITKKGVSSKEIKKVLSTIQDCIKKWPNNPLFRNYQYNAYLLLDDIDRAEAEIFETLRLFPDYLVGKTIYADYLIAYERIDEVPDVFKSKRYLFELYSDRSSFHINEFMHFYTSWLFYYTSKEDYVMADFYARILEMMPEDLLRDKQHSLLDMMDIQRTMLVLKLVSKSKENTEEMDKLISMLINDQAR</sequence>
<evidence type="ECO:0000313" key="3">
    <source>
        <dbReference type="Proteomes" id="UP000183788"/>
    </source>
</evidence>
<proteinExistence type="predicted"/>